<dbReference type="PROSITE" id="PS50181">
    <property type="entry name" value="FBOX"/>
    <property type="match status" value="1"/>
</dbReference>
<dbReference type="GeneID" id="89939164"/>
<feature type="compositionally biased region" description="Acidic residues" evidence="1">
    <location>
        <begin position="37"/>
        <end position="56"/>
    </location>
</feature>
<dbReference type="EMBL" id="MU853340">
    <property type="protein sequence ID" value="KAK4113101.1"/>
    <property type="molecule type" value="Genomic_DNA"/>
</dbReference>
<feature type="region of interest" description="Disordered" evidence="1">
    <location>
        <begin position="36"/>
        <end position="117"/>
    </location>
</feature>
<protein>
    <recommendedName>
        <fullName evidence="2">F-box domain-containing protein</fullName>
    </recommendedName>
</protein>
<evidence type="ECO:0000313" key="4">
    <source>
        <dbReference type="Proteomes" id="UP001302812"/>
    </source>
</evidence>
<gene>
    <name evidence="3" type="ORF">N656DRAFT_778627</name>
</gene>
<evidence type="ECO:0000313" key="3">
    <source>
        <dbReference type="EMBL" id="KAK4113101.1"/>
    </source>
</evidence>
<dbReference type="Proteomes" id="UP001302812">
    <property type="component" value="Unassembled WGS sequence"/>
</dbReference>
<reference evidence="3" key="1">
    <citation type="journal article" date="2023" name="Mol. Phylogenet. Evol.">
        <title>Genome-scale phylogeny and comparative genomics of the fungal order Sordariales.</title>
        <authorList>
            <person name="Hensen N."/>
            <person name="Bonometti L."/>
            <person name="Westerberg I."/>
            <person name="Brannstrom I.O."/>
            <person name="Guillou S."/>
            <person name="Cros-Aarteil S."/>
            <person name="Calhoun S."/>
            <person name="Haridas S."/>
            <person name="Kuo A."/>
            <person name="Mondo S."/>
            <person name="Pangilinan J."/>
            <person name="Riley R."/>
            <person name="LaButti K."/>
            <person name="Andreopoulos B."/>
            <person name="Lipzen A."/>
            <person name="Chen C."/>
            <person name="Yan M."/>
            <person name="Daum C."/>
            <person name="Ng V."/>
            <person name="Clum A."/>
            <person name="Steindorff A."/>
            <person name="Ohm R.A."/>
            <person name="Martin F."/>
            <person name="Silar P."/>
            <person name="Natvig D.O."/>
            <person name="Lalanne C."/>
            <person name="Gautier V."/>
            <person name="Ament-Velasquez S.L."/>
            <person name="Kruys A."/>
            <person name="Hutchinson M.I."/>
            <person name="Powell A.J."/>
            <person name="Barry K."/>
            <person name="Miller A.N."/>
            <person name="Grigoriev I.V."/>
            <person name="Debuchy R."/>
            <person name="Gladieux P."/>
            <person name="Hiltunen Thoren M."/>
            <person name="Johannesson H."/>
        </authorList>
    </citation>
    <scope>NUCLEOTIDE SEQUENCE</scope>
    <source>
        <strain evidence="3">CBS 508.74</strain>
    </source>
</reference>
<sequence length="542" mass="60967">MDSWSAYCAICGGPFFGIQFRRVHHRLGEGTWLEFSSDFDEQDELSESSDSSDENGDSMNNNLDSDLSDDGESDSVSDHDPIALSDTDTGSDGLEQGSQDWDQITVPSEGDDESELESAYSGEDLIWDDEDVEMGSETNQQGINNFEDGSDSDQFNSMQDPERYYDWDVIQSKDTTWIKIAFGLCYNPAATGPSKSFLARGIVNKSGTMRVLAHHRGMRDPNHPARKFSPNPIDCYDRNPETFCFPMHSSCLELFALYITGYRLNINRLVLGVGPFSGSGSDCLDKDALYFALRILGDGCVGSLPVSYGPLADTCQQLLWESRRGYECLVANPSVEQTDDIDKPWLATPSNLVRTVLRNHISRSGGFTRTFLSYDLSSKVKFDRFSKLPYDVLCKITHFLDDKSLMSLCSASWHVHCTFRHDSRLWRHRIKRVSMPWLLEVVPLLQDQELMKGVDLKGLLCSLDELTRPRVGMTGIMMGVANRRRIWDVCRIIGEEYTRMVAVRKAMGSEAVMEQLLKASRGEKVDLDRVFRVATEDPAHSG</sequence>
<organism evidence="3 4">
    <name type="scientific">Canariomyces notabilis</name>
    <dbReference type="NCBI Taxonomy" id="2074819"/>
    <lineage>
        <taxon>Eukaryota</taxon>
        <taxon>Fungi</taxon>
        <taxon>Dikarya</taxon>
        <taxon>Ascomycota</taxon>
        <taxon>Pezizomycotina</taxon>
        <taxon>Sordariomycetes</taxon>
        <taxon>Sordariomycetidae</taxon>
        <taxon>Sordariales</taxon>
        <taxon>Chaetomiaceae</taxon>
        <taxon>Canariomyces</taxon>
    </lineage>
</organism>
<dbReference type="RefSeq" id="XP_064670671.1">
    <property type="nucleotide sequence ID" value="XM_064815039.1"/>
</dbReference>
<dbReference type="InterPro" id="IPR001810">
    <property type="entry name" value="F-box_dom"/>
</dbReference>
<dbReference type="InterPro" id="IPR036047">
    <property type="entry name" value="F-box-like_dom_sf"/>
</dbReference>
<comment type="caution">
    <text evidence="3">The sequence shown here is derived from an EMBL/GenBank/DDBJ whole genome shotgun (WGS) entry which is preliminary data.</text>
</comment>
<keyword evidence="4" id="KW-1185">Reference proteome</keyword>
<proteinExistence type="predicted"/>
<reference evidence="3" key="2">
    <citation type="submission" date="2023-05" db="EMBL/GenBank/DDBJ databases">
        <authorList>
            <consortium name="Lawrence Berkeley National Laboratory"/>
            <person name="Steindorff A."/>
            <person name="Hensen N."/>
            <person name="Bonometti L."/>
            <person name="Westerberg I."/>
            <person name="Brannstrom I.O."/>
            <person name="Guillou S."/>
            <person name="Cros-Aarteil S."/>
            <person name="Calhoun S."/>
            <person name="Haridas S."/>
            <person name="Kuo A."/>
            <person name="Mondo S."/>
            <person name="Pangilinan J."/>
            <person name="Riley R."/>
            <person name="Labutti K."/>
            <person name="Andreopoulos B."/>
            <person name="Lipzen A."/>
            <person name="Chen C."/>
            <person name="Yanf M."/>
            <person name="Daum C."/>
            <person name="Ng V."/>
            <person name="Clum A."/>
            <person name="Ohm R."/>
            <person name="Martin F."/>
            <person name="Silar P."/>
            <person name="Natvig D."/>
            <person name="Lalanne C."/>
            <person name="Gautier V."/>
            <person name="Ament-Velasquez S.L."/>
            <person name="Kruys A."/>
            <person name="Hutchinson M.I."/>
            <person name="Powell A.J."/>
            <person name="Barry K."/>
            <person name="Miller A.N."/>
            <person name="Grigoriev I.V."/>
            <person name="Debuchy R."/>
            <person name="Gladieux P."/>
            <person name="Thoren M.H."/>
            <person name="Johannesson H."/>
        </authorList>
    </citation>
    <scope>NUCLEOTIDE SEQUENCE</scope>
    <source>
        <strain evidence="3">CBS 508.74</strain>
    </source>
</reference>
<name>A0AAN6TF86_9PEZI</name>
<feature type="compositionally biased region" description="Polar residues" evidence="1">
    <location>
        <begin position="86"/>
        <end position="106"/>
    </location>
</feature>
<evidence type="ECO:0000259" key="2">
    <source>
        <dbReference type="PROSITE" id="PS50181"/>
    </source>
</evidence>
<feature type="compositionally biased region" description="Acidic residues" evidence="1">
    <location>
        <begin position="66"/>
        <end position="75"/>
    </location>
</feature>
<feature type="domain" description="F-box" evidence="2">
    <location>
        <begin position="382"/>
        <end position="429"/>
    </location>
</feature>
<dbReference type="AlphaFoldDB" id="A0AAN6TF86"/>
<dbReference type="SUPFAM" id="SSF81383">
    <property type="entry name" value="F-box domain"/>
    <property type="match status" value="1"/>
</dbReference>
<accession>A0AAN6TF86</accession>
<evidence type="ECO:0000256" key="1">
    <source>
        <dbReference type="SAM" id="MobiDB-lite"/>
    </source>
</evidence>
<dbReference type="Gene3D" id="1.20.1280.50">
    <property type="match status" value="1"/>
</dbReference>
<dbReference type="CDD" id="cd09917">
    <property type="entry name" value="F-box_SF"/>
    <property type="match status" value="1"/>
</dbReference>